<reference evidence="2 3" key="1">
    <citation type="journal article" date="2018" name="Nat. Ecol. Evol.">
        <title>Shark genomes provide insights into elasmobranch evolution and the origin of vertebrates.</title>
        <authorList>
            <person name="Hara Y"/>
            <person name="Yamaguchi K"/>
            <person name="Onimaru K"/>
            <person name="Kadota M"/>
            <person name="Koyanagi M"/>
            <person name="Keeley SD"/>
            <person name="Tatsumi K"/>
            <person name="Tanaka K"/>
            <person name="Motone F"/>
            <person name="Kageyama Y"/>
            <person name="Nozu R"/>
            <person name="Adachi N"/>
            <person name="Nishimura O"/>
            <person name="Nakagawa R"/>
            <person name="Tanegashima C"/>
            <person name="Kiyatake I"/>
            <person name="Matsumoto R"/>
            <person name="Murakumo K"/>
            <person name="Nishida K"/>
            <person name="Terakita A"/>
            <person name="Kuratani S"/>
            <person name="Sato K"/>
            <person name="Hyodo S Kuraku.S."/>
        </authorList>
    </citation>
    <scope>NUCLEOTIDE SEQUENCE [LARGE SCALE GENOMIC DNA]</scope>
</reference>
<sequence length="99" mass="10862">MMVSSRTKRPVRCSLNRDEDMLVTGGRNPFLGRYKVGFQKNGKVVALDLKLYCNAGNSLDISSAVGGTYVLPFKVKCVFLLDGRVLYRASVGLFGVQVV</sequence>
<dbReference type="GO" id="GO:0005506">
    <property type="term" value="F:iron ion binding"/>
    <property type="evidence" value="ECO:0007669"/>
    <property type="project" value="InterPro"/>
</dbReference>
<organism evidence="2 3">
    <name type="scientific">Chiloscyllium punctatum</name>
    <name type="common">Brownbanded bambooshark</name>
    <name type="synonym">Hemiscyllium punctatum</name>
    <dbReference type="NCBI Taxonomy" id="137246"/>
    <lineage>
        <taxon>Eukaryota</taxon>
        <taxon>Metazoa</taxon>
        <taxon>Chordata</taxon>
        <taxon>Craniata</taxon>
        <taxon>Vertebrata</taxon>
        <taxon>Chondrichthyes</taxon>
        <taxon>Elasmobranchii</taxon>
        <taxon>Galeomorphii</taxon>
        <taxon>Galeoidea</taxon>
        <taxon>Orectolobiformes</taxon>
        <taxon>Hemiscylliidae</taxon>
        <taxon>Chiloscyllium</taxon>
    </lineage>
</organism>
<dbReference type="PANTHER" id="PTHR45444">
    <property type="entry name" value="XANTHINE DEHYDROGENASE"/>
    <property type="match status" value="1"/>
</dbReference>
<dbReference type="InterPro" id="IPR037165">
    <property type="entry name" value="AldOxase/xan_DH_Mopterin-bd_sf"/>
</dbReference>
<evidence type="ECO:0000313" key="3">
    <source>
        <dbReference type="Proteomes" id="UP000287033"/>
    </source>
</evidence>
<feature type="domain" description="Aldehyde oxidase/xanthine dehydrogenase first molybdopterin binding" evidence="1">
    <location>
        <begin position="2"/>
        <end position="67"/>
    </location>
</feature>
<dbReference type="InterPro" id="IPR016208">
    <property type="entry name" value="Ald_Oxase/xanthine_DH-like"/>
</dbReference>
<evidence type="ECO:0000259" key="1">
    <source>
        <dbReference type="Pfam" id="PF02738"/>
    </source>
</evidence>
<dbReference type="AlphaFoldDB" id="A0A401TC27"/>
<keyword evidence="3" id="KW-1185">Reference proteome</keyword>
<dbReference type="EMBL" id="BEZZ01031526">
    <property type="protein sequence ID" value="GCC40182.1"/>
    <property type="molecule type" value="Genomic_DNA"/>
</dbReference>
<dbReference type="Pfam" id="PF02738">
    <property type="entry name" value="MoCoBD_1"/>
    <property type="match status" value="1"/>
</dbReference>
<dbReference type="PANTHER" id="PTHR45444:SF3">
    <property type="entry name" value="XANTHINE DEHYDROGENASE"/>
    <property type="match status" value="1"/>
</dbReference>
<dbReference type="STRING" id="137246.A0A401TC27"/>
<accession>A0A401TC27</accession>
<name>A0A401TC27_CHIPU</name>
<gene>
    <name evidence="2" type="ORF">chiPu_0024037</name>
</gene>
<dbReference type="OrthoDB" id="8300278at2759"/>
<proteinExistence type="predicted"/>
<dbReference type="Gene3D" id="3.30.365.10">
    <property type="entry name" value="Aldehyde oxidase/xanthine dehydrogenase, molybdopterin binding domain"/>
    <property type="match status" value="2"/>
</dbReference>
<protein>
    <recommendedName>
        <fullName evidence="1">Aldehyde oxidase/xanthine dehydrogenase first molybdopterin binding domain-containing protein</fullName>
    </recommendedName>
</protein>
<dbReference type="SUPFAM" id="SSF56003">
    <property type="entry name" value="Molybdenum cofactor-binding domain"/>
    <property type="match status" value="1"/>
</dbReference>
<evidence type="ECO:0000313" key="2">
    <source>
        <dbReference type="EMBL" id="GCC40182.1"/>
    </source>
</evidence>
<comment type="caution">
    <text evidence="2">The sequence shown here is derived from an EMBL/GenBank/DDBJ whole genome shotgun (WGS) entry which is preliminary data.</text>
</comment>
<dbReference type="InterPro" id="IPR008274">
    <property type="entry name" value="AldOxase/xan_DH_MoCoBD1"/>
</dbReference>
<dbReference type="Proteomes" id="UP000287033">
    <property type="component" value="Unassembled WGS sequence"/>
</dbReference>
<dbReference type="GO" id="GO:0016491">
    <property type="term" value="F:oxidoreductase activity"/>
    <property type="evidence" value="ECO:0007669"/>
    <property type="project" value="InterPro"/>
</dbReference>